<feature type="transmembrane region" description="Helical" evidence="10">
    <location>
        <begin position="348"/>
        <end position="372"/>
    </location>
</feature>
<comment type="subcellular location">
    <subcellularLocation>
        <location evidence="1">Membrane</location>
        <topology evidence="1">Multi-pass membrane protein</topology>
    </subcellularLocation>
</comment>
<protein>
    <submittedName>
        <fullName evidence="11">Chloride channel protein</fullName>
    </submittedName>
</protein>
<dbReference type="InterPro" id="IPR014743">
    <property type="entry name" value="Cl-channel_core"/>
</dbReference>
<accession>A0A1L7CEA6</accession>
<dbReference type="GO" id="GO:0034707">
    <property type="term" value="C:chloride channel complex"/>
    <property type="evidence" value="ECO:0007669"/>
    <property type="project" value="UniProtKB-KW"/>
</dbReference>
<dbReference type="InterPro" id="IPR001807">
    <property type="entry name" value="ClC"/>
</dbReference>
<evidence type="ECO:0000256" key="7">
    <source>
        <dbReference type="ARBA" id="ARBA00023173"/>
    </source>
</evidence>
<evidence type="ECO:0000256" key="4">
    <source>
        <dbReference type="ARBA" id="ARBA00022989"/>
    </source>
</evidence>
<evidence type="ECO:0000256" key="8">
    <source>
        <dbReference type="ARBA" id="ARBA00023214"/>
    </source>
</evidence>
<evidence type="ECO:0000256" key="6">
    <source>
        <dbReference type="ARBA" id="ARBA00023136"/>
    </source>
</evidence>
<keyword evidence="4 10" id="KW-1133">Transmembrane helix</keyword>
<dbReference type="EMBL" id="CP009245">
    <property type="protein sequence ID" value="APT84202.1"/>
    <property type="molecule type" value="Genomic_DNA"/>
</dbReference>
<dbReference type="Proteomes" id="UP000185478">
    <property type="component" value="Chromosome"/>
</dbReference>
<dbReference type="PANTHER" id="PTHR43427:SF6">
    <property type="entry name" value="CHLORIDE CHANNEL PROTEIN CLC-E"/>
    <property type="match status" value="1"/>
</dbReference>
<dbReference type="KEGG" id="caqu:CAQU_02950"/>
<dbReference type="PANTHER" id="PTHR43427">
    <property type="entry name" value="CHLORIDE CHANNEL PROTEIN CLC-E"/>
    <property type="match status" value="1"/>
</dbReference>
<dbReference type="OrthoDB" id="3261015at2"/>
<dbReference type="Gene3D" id="1.10.3080.10">
    <property type="entry name" value="Clc chloride channel"/>
    <property type="match status" value="1"/>
</dbReference>
<sequence length="424" mass="44303">MTETPLNRLAVYAIIAGVVTGVMVAAINWAVIFTERFVFGTDHIATLGPGETVAPGRLAITIVFVGVATAIAWFALDRFGRPTVSVPGAMKGEKMPVIETVISAFVQVCSVAAGAPVGRENAPRLIGGLAAAGMSNTFRLDGDARRILVASAAGAGLAASFHLPLAGALFTLELLLVEMSTRTVVASMLCSATAVATTGLFVHHHPIYRAVVLTERPEVLLAAILVGAIAGSFGHFFGRAARRVAASRARGVQVLWQMPLAFILVAVLAYFIPGVSGNGRFVAQTLLFEGMTLKAMLLVGLCRAALTLLCFRVGTVGGTLTPAFALGAMVGAAIGTLVHPLFPSLPIGAFALLGAAAFLSTTMAAPMFGMLAAVEFTDMQAQGYLAMFITVIAAALATRAWAVLIDKEQRHKPLMPAHWTHDRI</sequence>
<evidence type="ECO:0000256" key="9">
    <source>
        <dbReference type="ARBA" id="ARBA00023303"/>
    </source>
</evidence>
<feature type="transmembrane region" description="Helical" evidence="10">
    <location>
        <begin position="219"/>
        <end position="242"/>
    </location>
</feature>
<keyword evidence="2" id="KW-0813">Transport</keyword>
<evidence type="ECO:0000256" key="10">
    <source>
        <dbReference type="SAM" id="Phobius"/>
    </source>
</evidence>
<keyword evidence="9" id="KW-0407">Ion channel</keyword>
<feature type="transmembrane region" description="Helical" evidence="10">
    <location>
        <begin position="292"/>
        <end position="311"/>
    </location>
</feature>
<dbReference type="Pfam" id="PF00654">
    <property type="entry name" value="Voltage_CLC"/>
    <property type="match status" value="1"/>
</dbReference>
<keyword evidence="3 10" id="KW-0812">Transmembrane</keyword>
<dbReference type="AlphaFoldDB" id="A0A1L7CEA6"/>
<dbReference type="InterPro" id="IPR050368">
    <property type="entry name" value="ClC-type_chloride_channel"/>
</dbReference>
<name>A0A1L7CEA6_9CORY</name>
<feature type="transmembrane region" description="Helical" evidence="10">
    <location>
        <begin position="147"/>
        <end position="172"/>
    </location>
</feature>
<keyword evidence="6 10" id="KW-0472">Membrane</keyword>
<dbReference type="SUPFAM" id="SSF81340">
    <property type="entry name" value="Clc chloride channel"/>
    <property type="match status" value="1"/>
</dbReference>
<feature type="transmembrane region" description="Helical" evidence="10">
    <location>
        <begin position="9"/>
        <end position="32"/>
    </location>
</feature>
<dbReference type="RefSeq" id="WP_075728324.1">
    <property type="nucleotide sequence ID" value="NZ_CP009245.1"/>
</dbReference>
<feature type="transmembrane region" description="Helical" evidence="10">
    <location>
        <begin position="384"/>
        <end position="405"/>
    </location>
</feature>
<keyword evidence="5" id="KW-0406">Ion transport</keyword>
<feature type="transmembrane region" description="Helical" evidence="10">
    <location>
        <begin position="254"/>
        <end position="272"/>
    </location>
</feature>
<keyword evidence="7" id="KW-0869">Chloride channel</keyword>
<dbReference type="STRING" id="1431546.CAQU_02950"/>
<evidence type="ECO:0000256" key="1">
    <source>
        <dbReference type="ARBA" id="ARBA00004141"/>
    </source>
</evidence>
<feature type="transmembrane region" description="Helical" evidence="10">
    <location>
        <begin position="97"/>
        <end position="115"/>
    </location>
</feature>
<gene>
    <name evidence="11" type="ORF">CAQU_02950</name>
</gene>
<dbReference type="PRINTS" id="PR00762">
    <property type="entry name" value="CLCHANNEL"/>
</dbReference>
<keyword evidence="12" id="KW-1185">Reference proteome</keyword>
<feature type="transmembrane region" description="Helical" evidence="10">
    <location>
        <begin position="323"/>
        <end position="342"/>
    </location>
</feature>
<reference evidence="11 12" key="1">
    <citation type="submission" date="2014-08" db="EMBL/GenBank/DDBJ databases">
        <title>Complete genome sequence of Corynebacterium aquilae S-613T(T) (=DSM 44791(T)), isolated from the choana of a healthy golden eagle.</title>
        <authorList>
            <person name="Ruckert C."/>
            <person name="Albersmeier A."/>
            <person name="Winkler A."/>
            <person name="Kalinowski J."/>
        </authorList>
    </citation>
    <scope>NUCLEOTIDE SEQUENCE [LARGE SCALE GENOMIC DNA]</scope>
    <source>
        <strain evidence="11 12">S-613</strain>
    </source>
</reference>
<keyword evidence="8" id="KW-0868">Chloride</keyword>
<feature type="transmembrane region" description="Helical" evidence="10">
    <location>
        <begin position="184"/>
        <end position="207"/>
    </location>
</feature>
<feature type="transmembrane region" description="Helical" evidence="10">
    <location>
        <begin position="58"/>
        <end position="76"/>
    </location>
</feature>
<evidence type="ECO:0000256" key="5">
    <source>
        <dbReference type="ARBA" id="ARBA00023065"/>
    </source>
</evidence>
<evidence type="ECO:0000256" key="3">
    <source>
        <dbReference type="ARBA" id="ARBA00022692"/>
    </source>
</evidence>
<evidence type="ECO:0000256" key="2">
    <source>
        <dbReference type="ARBA" id="ARBA00022448"/>
    </source>
</evidence>
<evidence type="ECO:0000313" key="11">
    <source>
        <dbReference type="EMBL" id="APT84202.1"/>
    </source>
</evidence>
<organism evidence="11 12">
    <name type="scientific">Corynebacterium aquilae DSM 44791</name>
    <dbReference type="NCBI Taxonomy" id="1431546"/>
    <lineage>
        <taxon>Bacteria</taxon>
        <taxon>Bacillati</taxon>
        <taxon>Actinomycetota</taxon>
        <taxon>Actinomycetes</taxon>
        <taxon>Mycobacteriales</taxon>
        <taxon>Corynebacteriaceae</taxon>
        <taxon>Corynebacterium</taxon>
    </lineage>
</organism>
<dbReference type="GO" id="GO:0005254">
    <property type="term" value="F:chloride channel activity"/>
    <property type="evidence" value="ECO:0007669"/>
    <property type="project" value="UniProtKB-KW"/>
</dbReference>
<proteinExistence type="predicted"/>
<evidence type="ECO:0000313" key="12">
    <source>
        <dbReference type="Proteomes" id="UP000185478"/>
    </source>
</evidence>